<dbReference type="Pfam" id="PF00005">
    <property type="entry name" value="ABC_tran"/>
    <property type="match status" value="1"/>
</dbReference>
<keyword evidence="1" id="KW-0547">Nucleotide-binding</keyword>
<reference evidence="4 5" key="1">
    <citation type="submission" date="2023-07" db="EMBL/GenBank/DDBJ databases">
        <title>Genomic Encyclopedia of Type Strains, Phase IV (KMG-IV): sequencing the most valuable type-strain genomes for metagenomic binning, comparative biology and taxonomic classification.</title>
        <authorList>
            <person name="Goeker M."/>
        </authorList>
    </citation>
    <scope>NUCLEOTIDE SEQUENCE [LARGE SCALE GENOMIC DNA]</scope>
    <source>
        <strain evidence="4 5">DSM 100301</strain>
    </source>
</reference>
<sequence>MIDIRALSVSRGGKTIVKDITLTLPERQVISCIGPNGAGKSTLLAALGGTLPFRGKMLCKGKPVATHEIGYMPQHCRVEAGLTALQVLLLGRHEALGLRLRPADYAAAGEMLAALGLSHLAERPMTTLSGGQQQLILLGQRLMRKPRLLLLDEATSALDLSHQMRVMQLLRSYVRQNGAVALIAIHDLTLAGRHSDQVVLLHQGTLVAQGRFETAITETMLRQTYGIEARILTDVDDGPVIVPLTASQPFLLHTQQP</sequence>
<evidence type="ECO:0000256" key="1">
    <source>
        <dbReference type="ARBA" id="ARBA00022741"/>
    </source>
</evidence>
<evidence type="ECO:0000313" key="4">
    <source>
        <dbReference type="EMBL" id="MDQ0456694.1"/>
    </source>
</evidence>
<organism evidence="4 5">
    <name type="scientific">Rhizobium paknamense</name>
    <dbReference type="NCBI Taxonomy" id="1206817"/>
    <lineage>
        <taxon>Bacteria</taxon>
        <taxon>Pseudomonadati</taxon>
        <taxon>Pseudomonadota</taxon>
        <taxon>Alphaproteobacteria</taxon>
        <taxon>Hyphomicrobiales</taxon>
        <taxon>Rhizobiaceae</taxon>
        <taxon>Rhizobium/Agrobacterium group</taxon>
        <taxon>Rhizobium</taxon>
    </lineage>
</organism>
<dbReference type="Gene3D" id="3.40.50.300">
    <property type="entry name" value="P-loop containing nucleotide triphosphate hydrolases"/>
    <property type="match status" value="1"/>
</dbReference>
<evidence type="ECO:0000259" key="3">
    <source>
        <dbReference type="PROSITE" id="PS50893"/>
    </source>
</evidence>
<dbReference type="PROSITE" id="PS50893">
    <property type="entry name" value="ABC_TRANSPORTER_2"/>
    <property type="match status" value="1"/>
</dbReference>
<dbReference type="InterPro" id="IPR027417">
    <property type="entry name" value="P-loop_NTPase"/>
</dbReference>
<dbReference type="Proteomes" id="UP001235269">
    <property type="component" value="Unassembled WGS sequence"/>
</dbReference>
<proteinExistence type="predicted"/>
<comment type="caution">
    <text evidence="4">The sequence shown here is derived from an EMBL/GenBank/DDBJ whole genome shotgun (WGS) entry which is preliminary data.</text>
</comment>
<dbReference type="InterPro" id="IPR003439">
    <property type="entry name" value="ABC_transporter-like_ATP-bd"/>
</dbReference>
<dbReference type="PANTHER" id="PTHR42794:SF2">
    <property type="entry name" value="ABC TRANSPORTER ATP-BINDING PROTEIN"/>
    <property type="match status" value="1"/>
</dbReference>
<keyword evidence="5" id="KW-1185">Reference proteome</keyword>
<accession>A0ABU0IEM3</accession>
<dbReference type="CDD" id="cd03214">
    <property type="entry name" value="ABC_Iron-Siderophores_B12_Hemin"/>
    <property type="match status" value="1"/>
</dbReference>
<protein>
    <submittedName>
        <fullName evidence="4">Iron complex transport system ATP-binding protein</fullName>
    </submittedName>
</protein>
<gene>
    <name evidence="4" type="ORF">QO005_003036</name>
</gene>
<dbReference type="SUPFAM" id="SSF52540">
    <property type="entry name" value="P-loop containing nucleoside triphosphate hydrolases"/>
    <property type="match status" value="1"/>
</dbReference>
<dbReference type="GO" id="GO:0005524">
    <property type="term" value="F:ATP binding"/>
    <property type="evidence" value="ECO:0007669"/>
    <property type="project" value="UniProtKB-KW"/>
</dbReference>
<dbReference type="RefSeq" id="WP_307158873.1">
    <property type="nucleotide sequence ID" value="NZ_JAUSWH010000009.1"/>
</dbReference>
<evidence type="ECO:0000256" key="2">
    <source>
        <dbReference type="ARBA" id="ARBA00022840"/>
    </source>
</evidence>
<keyword evidence="2 4" id="KW-0067">ATP-binding</keyword>
<dbReference type="PANTHER" id="PTHR42794">
    <property type="entry name" value="HEMIN IMPORT ATP-BINDING PROTEIN HMUV"/>
    <property type="match status" value="1"/>
</dbReference>
<dbReference type="InterPro" id="IPR003593">
    <property type="entry name" value="AAA+_ATPase"/>
</dbReference>
<name>A0ABU0IEM3_9HYPH</name>
<dbReference type="EMBL" id="JAUSWH010000009">
    <property type="protein sequence ID" value="MDQ0456694.1"/>
    <property type="molecule type" value="Genomic_DNA"/>
</dbReference>
<feature type="domain" description="ABC transporter" evidence="3">
    <location>
        <begin position="2"/>
        <end position="228"/>
    </location>
</feature>
<evidence type="ECO:0000313" key="5">
    <source>
        <dbReference type="Proteomes" id="UP001235269"/>
    </source>
</evidence>
<dbReference type="SMART" id="SM00382">
    <property type="entry name" value="AAA"/>
    <property type="match status" value="1"/>
</dbReference>